<dbReference type="NCBIfam" id="NF041345">
    <property type="entry name" value="XopF1"/>
    <property type="match status" value="1"/>
</dbReference>
<dbReference type="NCBIfam" id="NF041344">
    <property type="entry name" value="XopF"/>
    <property type="match status" value="1"/>
</dbReference>
<evidence type="ECO:0000313" key="3">
    <source>
        <dbReference type="Proteomes" id="UP001635788"/>
    </source>
</evidence>
<organism evidence="2 3">
    <name type="scientific">Xanthomonas translucens pv. translucens</name>
    <dbReference type="NCBI Taxonomy" id="134875"/>
    <lineage>
        <taxon>Bacteria</taxon>
        <taxon>Pseudomonadati</taxon>
        <taxon>Pseudomonadota</taxon>
        <taxon>Gammaproteobacteria</taxon>
        <taxon>Lysobacterales</taxon>
        <taxon>Lysobacteraceae</taxon>
        <taxon>Xanthomonas</taxon>
        <taxon>Xanthomonas translucens group</taxon>
    </lineage>
</organism>
<protein>
    <submittedName>
        <fullName evidence="2">Type III secretion system effector XopF1</fullName>
    </submittedName>
</protein>
<feature type="compositionally biased region" description="Basic and acidic residues" evidence="1">
    <location>
        <begin position="118"/>
        <end position="128"/>
    </location>
</feature>
<sequence length="673" mass="71189">MKLTRQNSAPASIPSAPPGHANAVHQSDGFVPATQPSRPAPLEGLAPPSARLRAGARAKNNANPAGGEPSSTETRQWHRQAGESSRSASRRAESSHHAGQPRGGQQMVTQSAAPGSSAERRSATSDRLKAQLRADLKKRPFAEPSKEQEELQARYLQWADARLQERADAFGPDAAYEVAGDMQALGKKASLPIAYECLRSFLVGALRTPLGISAAAAYQSSRAPVSEPVSTAMLAGVISGMGSYTCDTLLLPSMDRRARVANLPRFQAVDPKILVPDPPPVLLEIASDGSKRFMRPGENGTPTRAELTAQAYDLRAGISQRQSTLDDTALDTMLFRPSISGVLNAARRTSGDPATRTAAAEVGLSALAIGGAGALHKALLDAAKVMGRTGQVTVPDLFGGHQRLNLFALALPDKTRPPATWSDAVHFPDYVLQTGKEAMALAGQAFSTANAATTALRDVLGRHMVGNVLSNIASLGATRLIASTLRGGYGGGSLPGEADNSPAWMLQQGTQMFFNDLVWNAFKAKNGTNATQATRLDQERAIAVAEQDRTISCTPQDIAKILDTAIALLSPPVEADVARSMEEGAGVPVPLSPGAGPLRDDLQQLKDQKSTPSVLLAAVENALDRLAMLQEASDGERLLDPALTAELIAQLQTVKTAYADKEQLRQWQHGSRP</sequence>
<evidence type="ECO:0000313" key="2">
    <source>
        <dbReference type="EMBL" id="MFN6506034.1"/>
    </source>
</evidence>
<dbReference type="RefSeq" id="WP_269112993.1">
    <property type="nucleotide sequence ID" value="NZ_CP064001.1"/>
</dbReference>
<name>A0ABW9KRH6_XANCT</name>
<proteinExistence type="predicted"/>
<comment type="caution">
    <text evidence="2">The sequence shown here is derived from an EMBL/GenBank/DDBJ whole genome shotgun (WGS) entry which is preliminary data.</text>
</comment>
<dbReference type="Proteomes" id="UP001635788">
    <property type="component" value="Unassembled WGS sequence"/>
</dbReference>
<reference evidence="2 3" key="1">
    <citation type="submission" date="2024-12" db="EMBL/GenBank/DDBJ databases">
        <authorList>
            <person name="Alaofin S."/>
            <person name="Velasco D."/>
            <person name="Li D."/>
            <person name="Baldwin T."/>
            <person name="Liu Z."/>
            <person name="Schachterle J.K."/>
        </authorList>
    </citation>
    <scope>NUCLEOTIDE SEQUENCE [LARGE SCALE GENOMIC DNA]</scope>
    <source>
        <strain evidence="2 3">B1</strain>
    </source>
</reference>
<accession>A0ABW9KRH6</accession>
<keyword evidence="3" id="KW-1185">Reference proteome</keyword>
<dbReference type="EMBL" id="JBKAMQ010000002">
    <property type="protein sequence ID" value="MFN6506034.1"/>
    <property type="molecule type" value="Genomic_DNA"/>
</dbReference>
<feature type="region of interest" description="Disordered" evidence="1">
    <location>
        <begin position="1"/>
        <end position="128"/>
    </location>
</feature>
<gene>
    <name evidence="2" type="primary">xopF1</name>
    <name evidence="2" type="ORF">ACK3FC_01980</name>
</gene>
<evidence type="ECO:0000256" key="1">
    <source>
        <dbReference type="SAM" id="MobiDB-lite"/>
    </source>
</evidence>